<proteinExistence type="predicted"/>
<gene>
    <name evidence="1" type="ORF">FRX31_005300</name>
</gene>
<evidence type="ECO:0000313" key="2">
    <source>
        <dbReference type="Proteomes" id="UP000554482"/>
    </source>
</evidence>
<dbReference type="OrthoDB" id="2016320at2759"/>
<organism evidence="1 2">
    <name type="scientific">Thalictrum thalictroides</name>
    <name type="common">Rue-anemone</name>
    <name type="synonym">Anemone thalictroides</name>
    <dbReference type="NCBI Taxonomy" id="46969"/>
    <lineage>
        <taxon>Eukaryota</taxon>
        <taxon>Viridiplantae</taxon>
        <taxon>Streptophyta</taxon>
        <taxon>Embryophyta</taxon>
        <taxon>Tracheophyta</taxon>
        <taxon>Spermatophyta</taxon>
        <taxon>Magnoliopsida</taxon>
        <taxon>Ranunculales</taxon>
        <taxon>Ranunculaceae</taxon>
        <taxon>Thalictroideae</taxon>
        <taxon>Thalictrum</taxon>
    </lineage>
</organism>
<dbReference type="PANTHER" id="PTHR47604">
    <property type="entry name" value="ADENYLYL CYCLASE"/>
    <property type="match status" value="1"/>
</dbReference>
<evidence type="ECO:0000313" key="1">
    <source>
        <dbReference type="EMBL" id="KAF5205113.1"/>
    </source>
</evidence>
<dbReference type="Gene3D" id="1.25.40.10">
    <property type="entry name" value="Tetratricopeptide repeat domain"/>
    <property type="match status" value="1"/>
</dbReference>
<dbReference type="InterPro" id="IPR011990">
    <property type="entry name" value="TPR-like_helical_dom_sf"/>
</dbReference>
<dbReference type="AlphaFoldDB" id="A0A7J6X6T1"/>
<protein>
    <submittedName>
        <fullName evidence="1">Adenylyl cyclase</fullName>
    </submittedName>
</protein>
<dbReference type="EMBL" id="JABWDY010004505">
    <property type="protein sequence ID" value="KAF5205113.1"/>
    <property type="molecule type" value="Genomic_DNA"/>
</dbReference>
<accession>A0A7J6X6T1</accession>
<name>A0A7J6X6T1_THATH</name>
<comment type="caution">
    <text evidence="1">The sequence shown here is derived from an EMBL/GenBank/DDBJ whole genome shotgun (WGS) entry which is preliminary data.</text>
</comment>
<dbReference type="PANTHER" id="PTHR47604:SF1">
    <property type="entry name" value="ADENYLYL CYCLASE"/>
    <property type="match status" value="1"/>
</dbReference>
<reference evidence="1 2" key="1">
    <citation type="submission" date="2020-06" db="EMBL/GenBank/DDBJ databases">
        <title>Transcriptomic and genomic resources for Thalictrum thalictroides and T. hernandezii: Facilitating candidate gene discovery in an emerging model plant lineage.</title>
        <authorList>
            <person name="Arias T."/>
            <person name="Riano-Pachon D.M."/>
            <person name="Di Stilio V.S."/>
        </authorList>
    </citation>
    <scope>NUCLEOTIDE SEQUENCE [LARGE SCALE GENOMIC DNA]</scope>
    <source>
        <strain evidence="2">cv. WT478/WT964</strain>
        <tissue evidence="1">Leaves</tissue>
    </source>
</reference>
<keyword evidence="2" id="KW-1185">Reference proteome</keyword>
<sequence>MQAVSNVRKLSRVLITTPHLLLPSHRFLLLPDHENVEPSLQTTSQSQNHRSFSVQISNLFGISNGTQVPVGTTASSAAQHLGTHPISATVARASYTSEATESTAGPTEDVKEIYDKMLKSVEGQTMPPNAWLWSLVAKCANQEDIALLFQMLQNLRRFRLSNLRIHDNFNCNLCFKVAEACARVGAVDYGKKALWEHNKYGLTPSVSSANYLLMYAKKHKDSKFMVEIMKLLKRNHLPLQPSTADIVFSICYDDDNWELISKYAHKFIKAGVKLRRTTFGTWMEFAAKRGDVESIWKIEQLRSKAMEKHNLATTFSCAKGFLLEGKPDNAAAIILVLNEKLPGEKRTGIATELQKLVSEWPLEVIKHQKEEDRKKLATSLRKDIPAMVNGLMSIGLEVKVNLNDLHNEEAIPC</sequence>
<dbReference type="Proteomes" id="UP000554482">
    <property type="component" value="Unassembled WGS sequence"/>
</dbReference>